<organism evidence="1 2">
    <name type="scientific">Fusarium decemcellulare</name>
    <dbReference type="NCBI Taxonomy" id="57161"/>
    <lineage>
        <taxon>Eukaryota</taxon>
        <taxon>Fungi</taxon>
        <taxon>Dikarya</taxon>
        <taxon>Ascomycota</taxon>
        <taxon>Pezizomycotina</taxon>
        <taxon>Sordariomycetes</taxon>
        <taxon>Hypocreomycetidae</taxon>
        <taxon>Hypocreales</taxon>
        <taxon>Nectriaceae</taxon>
        <taxon>Fusarium</taxon>
        <taxon>Fusarium decemcellulare species complex</taxon>
    </lineage>
</organism>
<dbReference type="EMBL" id="JANRMS010000020">
    <property type="protein sequence ID" value="KAJ3549545.1"/>
    <property type="molecule type" value="Genomic_DNA"/>
</dbReference>
<sequence>MQYTVAIGLGLASLAAAVPTSIPTLVPTSVSTQVPGASAPADPNNYWQDVIDPWGQYGQVPDTVKRANIEVVGDEGGNSTDYRIGEELDISSDELLEHAKRATVDDYVGLIPGCDKDPSYAKKPGWPPYHGVKIPKDGNDDLCTTGKGDAKCWTEYFLVEAAIEYFSWKKSGSAVNCPAEAGSSCSLAIQSLQQSCSLTGTAETSGYDWKILERSLNIGLDPTGSALKGEIGASTSVSHSWSTTKQNLRQSCAADTEVTTCKWTNPTGQKQNLCHQIWYADRVAHVWGQAQRVCNKCSGGQVQQNTGNGQTCVRGQMEFDFRIPLNKLVHCGGKCDSEEPGVGQPPNGPRRAYQQVKDWNLIPIRPKGPGE</sequence>
<protein>
    <submittedName>
        <fullName evidence="1">Uncharacterized protein</fullName>
    </submittedName>
</protein>
<evidence type="ECO:0000313" key="2">
    <source>
        <dbReference type="Proteomes" id="UP001148629"/>
    </source>
</evidence>
<gene>
    <name evidence="1" type="ORF">NM208_g453</name>
</gene>
<dbReference type="Proteomes" id="UP001148629">
    <property type="component" value="Unassembled WGS sequence"/>
</dbReference>
<reference evidence="1" key="1">
    <citation type="submission" date="2022-08" db="EMBL/GenBank/DDBJ databases">
        <title>Genome Sequence of Fusarium decemcellulare.</title>
        <authorList>
            <person name="Buettner E."/>
        </authorList>
    </citation>
    <scope>NUCLEOTIDE SEQUENCE</scope>
    <source>
        <strain evidence="1">Babe19</strain>
    </source>
</reference>
<comment type="caution">
    <text evidence="1">The sequence shown here is derived from an EMBL/GenBank/DDBJ whole genome shotgun (WGS) entry which is preliminary data.</text>
</comment>
<proteinExistence type="predicted"/>
<evidence type="ECO:0000313" key="1">
    <source>
        <dbReference type="EMBL" id="KAJ3549545.1"/>
    </source>
</evidence>
<keyword evidence="2" id="KW-1185">Reference proteome</keyword>
<name>A0ACC1SZQ2_9HYPO</name>
<accession>A0ACC1SZQ2</accession>